<feature type="domain" description="GGDEF" evidence="3">
    <location>
        <begin position="182"/>
        <end position="319"/>
    </location>
</feature>
<accession>A0A1G6WEX4</accession>
<dbReference type="SUPFAM" id="SSF52172">
    <property type="entry name" value="CheY-like"/>
    <property type="match status" value="1"/>
</dbReference>
<sequence length="353" mass="37985">MDSARIVVVGRGLLDEPAVRGVLGETRDVHVLSDTDDRAGGGVRDSILALRPDLIVLGVDEAGVSHLAGQDVAQACAALRGHDSLGSVPILVVVPEDNADSNESASARDPADWLEHGASDVIPASVDPRVLRARIELLLELRMLRNEVAHVVGIERRLGVASRRVFDSVLRRESGRLRRTDGQLGLLFIDIDFFKAYLKRHGGAAAEDCFQRIALCVVEHLRRPSDLAARMSAERLACLLPETDLRGVRAVGETMREAVSALRIPHGESVVAEHMTVSIGAASRRCSGPEVEAWLVSEARDRARRARRLGCNCVVSGDGAAPILPGLGDLIGGWTRSGVNLDPDKMVSRTRSI</sequence>
<dbReference type="Gene3D" id="3.30.70.270">
    <property type="match status" value="1"/>
</dbReference>
<dbReference type="CDD" id="cd01949">
    <property type="entry name" value="GGDEF"/>
    <property type="match status" value="1"/>
</dbReference>
<gene>
    <name evidence="4" type="ORF">SAMN05421720_101130</name>
</gene>
<reference evidence="4 5" key="1">
    <citation type="submission" date="2016-10" db="EMBL/GenBank/DDBJ databases">
        <authorList>
            <person name="de Groot N.N."/>
        </authorList>
    </citation>
    <scope>NUCLEOTIDE SEQUENCE [LARGE SCALE GENOMIC DNA]</scope>
    <source>
        <strain evidence="4 5">ATCC 700224</strain>
    </source>
</reference>
<dbReference type="GO" id="GO:0043709">
    <property type="term" value="P:cell adhesion involved in single-species biofilm formation"/>
    <property type="evidence" value="ECO:0007669"/>
    <property type="project" value="TreeGrafter"/>
</dbReference>
<dbReference type="GO" id="GO:0052621">
    <property type="term" value="F:diguanylate cyclase activity"/>
    <property type="evidence" value="ECO:0007669"/>
    <property type="project" value="UniProtKB-EC"/>
</dbReference>
<name>A0A1G6WEX4_9PROT</name>
<dbReference type="InterPro" id="IPR011006">
    <property type="entry name" value="CheY-like_superfamily"/>
</dbReference>
<dbReference type="Proteomes" id="UP000199412">
    <property type="component" value="Unassembled WGS sequence"/>
</dbReference>
<protein>
    <recommendedName>
        <fullName evidence="1">diguanylate cyclase</fullName>
        <ecNumber evidence="1">2.7.7.65</ecNumber>
    </recommendedName>
</protein>
<dbReference type="PANTHER" id="PTHR45138:SF9">
    <property type="entry name" value="DIGUANYLATE CYCLASE DGCM-RELATED"/>
    <property type="match status" value="1"/>
</dbReference>
<dbReference type="Gene3D" id="3.40.50.2300">
    <property type="match status" value="1"/>
</dbReference>
<dbReference type="EC" id="2.7.7.65" evidence="1"/>
<dbReference type="InterPro" id="IPR029787">
    <property type="entry name" value="Nucleotide_cyclase"/>
</dbReference>
<evidence type="ECO:0000256" key="2">
    <source>
        <dbReference type="ARBA" id="ARBA00034247"/>
    </source>
</evidence>
<comment type="catalytic activity">
    <reaction evidence="2">
        <text>2 GTP = 3',3'-c-di-GMP + 2 diphosphate</text>
        <dbReference type="Rhea" id="RHEA:24898"/>
        <dbReference type="ChEBI" id="CHEBI:33019"/>
        <dbReference type="ChEBI" id="CHEBI:37565"/>
        <dbReference type="ChEBI" id="CHEBI:58805"/>
        <dbReference type="EC" id="2.7.7.65"/>
    </reaction>
</comment>
<dbReference type="GO" id="GO:1902201">
    <property type="term" value="P:negative regulation of bacterial-type flagellum-dependent cell motility"/>
    <property type="evidence" value="ECO:0007669"/>
    <property type="project" value="TreeGrafter"/>
</dbReference>
<keyword evidence="5" id="KW-1185">Reference proteome</keyword>
<dbReference type="InterPro" id="IPR043128">
    <property type="entry name" value="Rev_trsase/Diguanyl_cyclase"/>
</dbReference>
<organism evidence="4 5">
    <name type="scientific">Rhodospira trueperi</name>
    <dbReference type="NCBI Taxonomy" id="69960"/>
    <lineage>
        <taxon>Bacteria</taxon>
        <taxon>Pseudomonadati</taxon>
        <taxon>Pseudomonadota</taxon>
        <taxon>Alphaproteobacteria</taxon>
        <taxon>Rhodospirillales</taxon>
        <taxon>Rhodospirillaceae</taxon>
        <taxon>Rhodospira</taxon>
    </lineage>
</organism>
<evidence type="ECO:0000256" key="1">
    <source>
        <dbReference type="ARBA" id="ARBA00012528"/>
    </source>
</evidence>
<dbReference type="EMBL" id="FNAP01000001">
    <property type="protein sequence ID" value="SDD64381.1"/>
    <property type="molecule type" value="Genomic_DNA"/>
</dbReference>
<evidence type="ECO:0000313" key="4">
    <source>
        <dbReference type="EMBL" id="SDD64381.1"/>
    </source>
</evidence>
<evidence type="ECO:0000259" key="3">
    <source>
        <dbReference type="PROSITE" id="PS50887"/>
    </source>
</evidence>
<dbReference type="InterPro" id="IPR050469">
    <property type="entry name" value="Diguanylate_Cyclase"/>
</dbReference>
<dbReference type="PROSITE" id="PS50887">
    <property type="entry name" value="GGDEF"/>
    <property type="match status" value="1"/>
</dbReference>
<dbReference type="GO" id="GO:0005886">
    <property type="term" value="C:plasma membrane"/>
    <property type="evidence" value="ECO:0007669"/>
    <property type="project" value="TreeGrafter"/>
</dbReference>
<dbReference type="PANTHER" id="PTHR45138">
    <property type="entry name" value="REGULATORY COMPONENTS OF SENSORY TRANSDUCTION SYSTEM"/>
    <property type="match status" value="1"/>
</dbReference>
<dbReference type="RefSeq" id="WP_143027037.1">
    <property type="nucleotide sequence ID" value="NZ_FNAP01000001.1"/>
</dbReference>
<evidence type="ECO:0000313" key="5">
    <source>
        <dbReference type="Proteomes" id="UP000199412"/>
    </source>
</evidence>
<dbReference type="NCBIfam" id="TIGR00254">
    <property type="entry name" value="GGDEF"/>
    <property type="match status" value="1"/>
</dbReference>
<dbReference type="Pfam" id="PF00990">
    <property type="entry name" value="GGDEF"/>
    <property type="match status" value="1"/>
</dbReference>
<dbReference type="OrthoDB" id="9812260at2"/>
<dbReference type="AlphaFoldDB" id="A0A1G6WEX4"/>
<dbReference type="SMART" id="SM00267">
    <property type="entry name" value="GGDEF"/>
    <property type="match status" value="1"/>
</dbReference>
<dbReference type="InterPro" id="IPR000160">
    <property type="entry name" value="GGDEF_dom"/>
</dbReference>
<dbReference type="SUPFAM" id="SSF55073">
    <property type="entry name" value="Nucleotide cyclase"/>
    <property type="match status" value="1"/>
</dbReference>
<dbReference type="STRING" id="69960.SAMN05421720_101130"/>
<proteinExistence type="predicted"/>